<gene>
    <name evidence="1" type="ORF">KSW38_16215</name>
</gene>
<dbReference type="InterPro" id="IPR024211">
    <property type="entry name" value="DUF3841"/>
</dbReference>
<organism evidence="1 2">
    <name type="scientific">Paenarthrobacter aromaticivorans</name>
    <dbReference type="NCBI Taxonomy" id="2849150"/>
    <lineage>
        <taxon>Bacteria</taxon>
        <taxon>Bacillati</taxon>
        <taxon>Actinomycetota</taxon>
        <taxon>Actinomycetes</taxon>
        <taxon>Micrococcales</taxon>
        <taxon>Micrococcaceae</taxon>
        <taxon>Paenarthrobacter</taxon>
    </lineage>
</organism>
<proteinExistence type="predicted"/>
<evidence type="ECO:0000313" key="2">
    <source>
        <dbReference type="Proteomes" id="UP000824166"/>
    </source>
</evidence>
<dbReference type="EMBL" id="JAHOPC010000010">
    <property type="protein sequence ID" value="MBU8867833.1"/>
    <property type="molecule type" value="Genomic_DNA"/>
</dbReference>
<sequence length="219" mass="24626">MRIPVRTVSPGGAVPPGRLGYDLNAPVLLLHTIHSADAFEELQVTGRILPDPARAEPVFAEAYAWMLRRMGERLPTRGSGALWLWAKLPRAELVDSCKRPRNEVLLTCRIPRERVLLSDFIAWHQVLNRQPYVLPLPGESSGDFSPRIDAVLDDFWHRAQAAGIRDEPVSSWSPELRAEIEASWEPILDLASYKRGSVWQGTVHELRASDVIDAARITR</sequence>
<name>A0ABS6IAG1_9MICC</name>
<reference evidence="1 2" key="1">
    <citation type="submission" date="2021-06" db="EMBL/GenBank/DDBJ databases">
        <authorList>
            <person name="Jeong J.W."/>
        </authorList>
    </citation>
    <scope>NUCLEOTIDE SEQUENCE [LARGE SCALE GENOMIC DNA]</scope>
    <source>
        <strain evidence="1 2">MMS21-TAE1-1</strain>
    </source>
</reference>
<accession>A0ABS6IAG1</accession>
<dbReference type="Proteomes" id="UP000824166">
    <property type="component" value="Unassembled WGS sequence"/>
</dbReference>
<evidence type="ECO:0000313" key="1">
    <source>
        <dbReference type="EMBL" id="MBU8867833.1"/>
    </source>
</evidence>
<comment type="caution">
    <text evidence="1">The sequence shown here is derived from an EMBL/GenBank/DDBJ whole genome shotgun (WGS) entry which is preliminary data.</text>
</comment>
<keyword evidence="2" id="KW-1185">Reference proteome</keyword>
<dbReference type="Pfam" id="PF12952">
    <property type="entry name" value="DUF3841"/>
    <property type="match status" value="1"/>
</dbReference>
<dbReference type="RefSeq" id="WP_216925952.1">
    <property type="nucleotide sequence ID" value="NZ_JAHOPC010000010.1"/>
</dbReference>
<protein>
    <submittedName>
        <fullName evidence="1">DUF3841 domain-containing protein</fullName>
    </submittedName>
</protein>